<dbReference type="Pfam" id="PF16068">
    <property type="entry name" value="DUF4810"/>
    <property type="match status" value="1"/>
</dbReference>
<dbReference type="AlphaFoldDB" id="A0A1H5GTF6"/>
<keyword evidence="3" id="KW-1185">Reference proteome</keyword>
<dbReference type="RefSeq" id="WP_090386610.1">
    <property type="nucleotide sequence ID" value="NZ_CP156749.1"/>
</dbReference>
<dbReference type="OrthoDB" id="9800218at2"/>
<keyword evidence="1" id="KW-0732">Signal</keyword>
<feature type="chain" id="PRO_5017474250" description="DUF4810 domain-containing protein" evidence="1">
    <location>
        <begin position="21"/>
        <end position="118"/>
    </location>
</feature>
<evidence type="ECO:0000256" key="1">
    <source>
        <dbReference type="SAM" id="SignalP"/>
    </source>
</evidence>
<sequence length="118" mass="13335">MNLTRRALSLAALVAAITLGGCVSQPQPLYYWDGYQQQVYQRFESTSSAEEQIAALEESLQKARAADRALPPGFHAHLGMLYAEIGKADQVRQQFETEKTLFPESAQYMDFLMRKFAK</sequence>
<dbReference type="EMBL" id="FNSC01000001">
    <property type="protein sequence ID" value="SEE18804.1"/>
    <property type="molecule type" value="Genomic_DNA"/>
</dbReference>
<dbReference type="STRING" id="53406.SAMN05421553_4228"/>
<accession>A0A1H5GTF6</accession>
<gene>
    <name evidence="2" type="ORF">SAMN05421553_4228</name>
</gene>
<dbReference type="Proteomes" id="UP000242849">
    <property type="component" value="Unassembled WGS sequence"/>
</dbReference>
<organism evidence="2 3">
    <name type="scientific">Pseudomonas anguilliseptica</name>
    <dbReference type="NCBI Taxonomy" id="53406"/>
    <lineage>
        <taxon>Bacteria</taxon>
        <taxon>Pseudomonadati</taxon>
        <taxon>Pseudomonadota</taxon>
        <taxon>Gammaproteobacteria</taxon>
        <taxon>Pseudomonadales</taxon>
        <taxon>Pseudomonadaceae</taxon>
        <taxon>Pseudomonas</taxon>
    </lineage>
</organism>
<feature type="signal peptide" evidence="1">
    <location>
        <begin position="1"/>
        <end position="20"/>
    </location>
</feature>
<dbReference type="PIRSF" id="PIRSF020555">
    <property type="entry name" value="UCP020555"/>
    <property type="match status" value="1"/>
</dbReference>
<proteinExistence type="predicted"/>
<name>A0A1H5GTF6_PSEAG</name>
<evidence type="ECO:0000313" key="3">
    <source>
        <dbReference type="Proteomes" id="UP000242849"/>
    </source>
</evidence>
<reference evidence="3" key="1">
    <citation type="submission" date="2016-10" db="EMBL/GenBank/DDBJ databases">
        <authorList>
            <person name="Varghese N."/>
            <person name="Submissions S."/>
        </authorList>
    </citation>
    <scope>NUCLEOTIDE SEQUENCE [LARGE SCALE GENOMIC DNA]</scope>
    <source>
        <strain evidence="3">DSM 12111</strain>
    </source>
</reference>
<evidence type="ECO:0000313" key="2">
    <source>
        <dbReference type="EMBL" id="SEE18804.1"/>
    </source>
</evidence>
<protein>
    <recommendedName>
        <fullName evidence="4">DUF4810 domain-containing protein</fullName>
    </recommendedName>
</protein>
<dbReference type="InterPro" id="IPR014508">
    <property type="entry name" value="UCP020555_TPR-like"/>
</dbReference>
<dbReference type="PROSITE" id="PS51257">
    <property type="entry name" value="PROKAR_LIPOPROTEIN"/>
    <property type="match status" value="1"/>
</dbReference>
<evidence type="ECO:0008006" key="4">
    <source>
        <dbReference type="Google" id="ProtNLM"/>
    </source>
</evidence>